<accession>A0A378QCQ6</accession>
<dbReference type="AlphaFoldDB" id="A0A378QCQ6"/>
<reference evidence="1 2" key="1">
    <citation type="submission" date="2018-06" db="EMBL/GenBank/DDBJ databases">
        <authorList>
            <consortium name="Pathogen Informatics"/>
            <person name="Doyle S."/>
        </authorList>
    </citation>
    <scope>NUCLEOTIDE SEQUENCE [LARGE SCALE GENOMIC DNA]</scope>
    <source>
        <strain evidence="1 2">NCTC7911</strain>
    </source>
</reference>
<organism evidence="1 2">
    <name type="scientific">Moraxella lacunata</name>
    <dbReference type="NCBI Taxonomy" id="477"/>
    <lineage>
        <taxon>Bacteria</taxon>
        <taxon>Pseudomonadati</taxon>
        <taxon>Pseudomonadota</taxon>
        <taxon>Gammaproteobacteria</taxon>
        <taxon>Moraxellales</taxon>
        <taxon>Moraxellaceae</taxon>
        <taxon>Moraxella</taxon>
    </lineage>
</organism>
<protein>
    <submittedName>
        <fullName evidence="1">3-oxoadipate enol-lactonase</fullName>
    </submittedName>
</protein>
<sequence>MAKGFRTFGGTFADFTKLDPLYWQEQATIRPEPKRTEEWYGQNVAYFNELDIGESVFKNITAKTLLIVGEDDQNAPLPTVIKAYEALPNADIAVIPNASHSVFADNFNAVWAVVEPFLAK</sequence>
<dbReference type="InterPro" id="IPR029058">
    <property type="entry name" value="AB_hydrolase_fold"/>
</dbReference>
<dbReference type="SUPFAM" id="SSF53474">
    <property type="entry name" value="alpha/beta-Hydrolases"/>
    <property type="match status" value="1"/>
</dbReference>
<keyword evidence="2" id="KW-1185">Reference proteome</keyword>
<name>A0A378QCQ6_MORLA</name>
<dbReference type="Gene3D" id="3.40.50.1820">
    <property type="entry name" value="alpha/beta hydrolase"/>
    <property type="match status" value="1"/>
</dbReference>
<dbReference type="Proteomes" id="UP000254107">
    <property type="component" value="Unassembled WGS sequence"/>
</dbReference>
<gene>
    <name evidence="1" type="ORF">NCTC7911_00050</name>
</gene>
<evidence type="ECO:0000313" key="2">
    <source>
        <dbReference type="Proteomes" id="UP000254107"/>
    </source>
</evidence>
<evidence type="ECO:0000313" key="1">
    <source>
        <dbReference type="EMBL" id="STY98687.1"/>
    </source>
</evidence>
<dbReference type="EMBL" id="UGQC01000001">
    <property type="protein sequence ID" value="STY98687.1"/>
    <property type="molecule type" value="Genomic_DNA"/>
</dbReference>
<proteinExistence type="predicted"/>